<feature type="region of interest" description="Disordered" evidence="6">
    <location>
        <begin position="94"/>
        <end position="126"/>
    </location>
</feature>
<organism evidence="8 9">
    <name type="scientific">Frankliniella fusca</name>
    <dbReference type="NCBI Taxonomy" id="407009"/>
    <lineage>
        <taxon>Eukaryota</taxon>
        <taxon>Metazoa</taxon>
        <taxon>Ecdysozoa</taxon>
        <taxon>Arthropoda</taxon>
        <taxon>Hexapoda</taxon>
        <taxon>Insecta</taxon>
        <taxon>Pterygota</taxon>
        <taxon>Neoptera</taxon>
        <taxon>Paraneoptera</taxon>
        <taxon>Thysanoptera</taxon>
        <taxon>Terebrantia</taxon>
        <taxon>Thripoidea</taxon>
        <taxon>Thripidae</taxon>
        <taxon>Frankliniella</taxon>
    </lineage>
</organism>
<reference evidence="8" key="2">
    <citation type="journal article" date="2023" name="BMC Genomics">
        <title>Pest status, molecular evolution, and epigenetic factors derived from the genome assembly of Frankliniella fusca, a thysanopteran phytovirus vector.</title>
        <authorList>
            <person name="Catto M.A."/>
            <person name="Labadie P.E."/>
            <person name="Jacobson A.L."/>
            <person name="Kennedy G.G."/>
            <person name="Srinivasan R."/>
            <person name="Hunt B.G."/>
        </authorList>
    </citation>
    <scope>NUCLEOTIDE SEQUENCE</scope>
    <source>
        <strain evidence="8">PL_HMW_Pooled</strain>
    </source>
</reference>
<keyword evidence="3" id="KW-0862">Zinc</keyword>
<dbReference type="InterPro" id="IPR006612">
    <property type="entry name" value="THAP_Znf"/>
</dbReference>
<evidence type="ECO:0000313" key="9">
    <source>
        <dbReference type="Proteomes" id="UP001219518"/>
    </source>
</evidence>
<feature type="compositionally biased region" description="Low complexity" evidence="6">
    <location>
        <begin position="99"/>
        <end position="123"/>
    </location>
</feature>
<sequence>MPVHCALCGSTRQQQPDRIFHLFPEQPEPRRLWMLYCGRTSPRPVLTNLFMCSTCCTQELLDIARCGRMPGAYLVAPRLPIEAPPLVPMFAEHPPATPGEPAAAAGCPSSSLSPPLTPAPESATDPEMGALKMETEFQCDDLVIDSIGSPTGARAPSPEQPAESSRAASGHETAGVRIRCKPLEALLSHSAAASPEPPAPPACHPTTSAPPPPATTVVPYEFLHKTKEPAPNGLRHWHSEDHITETNLLRDKVLELEATVSAKDNEIRVLKNTVTNLSVHLRKLSRQLTDVKVVLEGPDAPSEDGTKSKSGCANQNHVNVSARVPRTGRVLLHFLGGNQWRGPVNPILQNFAINVYSYGRDVYKYINRTFGGNLPREERVMAWKELRDQLKKLK</sequence>
<feature type="region of interest" description="Disordered" evidence="6">
    <location>
        <begin position="190"/>
        <end position="216"/>
    </location>
</feature>
<evidence type="ECO:0000259" key="7">
    <source>
        <dbReference type="PROSITE" id="PS50950"/>
    </source>
</evidence>
<keyword evidence="1" id="KW-0479">Metal-binding</keyword>
<feature type="region of interest" description="Disordered" evidence="6">
    <location>
        <begin position="145"/>
        <end position="174"/>
    </location>
</feature>
<evidence type="ECO:0000256" key="2">
    <source>
        <dbReference type="ARBA" id="ARBA00022771"/>
    </source>
</evidence>
<evidence type="ECO:0000313" key="8">
    <source>
        <dbReference type="EMBL" id="KAK3930624.1"/>
    </source>
</evidence>
<dbReference type="Proteomes" id="UP001219518">
    <property type="component" value="Unassembled WGS sequence"/>
</dbReference>
<accession>A0AAE1I0Z5</accession>
<evidence type="ECO:0000256" key="6">
    <source>
        <dbReference type="SAM" id="MobiDB-lite"/>
    </source>
</evidence>
<dbReference type="AlphaFoldDB" id="A0AAE1I0Z5"/>
<dbReference type="GO" id="GO:0008270">
    <property type="term" value="F:zinc ion binding"/>
    <property type="evidence" value="ECO:0007669"/>
    <property type="project" value="UniProtKB-KW"/>
</dbReference>
<evidence type="ECO:0000256" key="1">
    <source>
        <dbReference type="ARBA" id="ARBA00022723"/>
    </source>
</evidence>
<comment type="caution">
    <text evidence="8">The sequence shown here is derived from an EMBL/GenBank/DDBJ whole genome shotgun (WGS) entry which is preliminary data.</text>
</comment>
<gene>
    <name evidence="8" type="ORF">KUF71_023980</name>
</gene>
<dbReference type="EMBL" id="JAHWGI010001412">
    <property type="protein sequence ID" value="KAK3930624.1"/>
    <property type="molecule type" value="Genomic_DNA"/>
</dbReference>
<dbReference type="GO" id="GO:0003677">
    <property type="term" value="F:DNA binding"/>
    <property type="evidence" value="ECO:0007669"/>
    <property type="project" value="UniProtKB-UniRule"/>
</dbReference>
<protein>
    <submittedName>
        <fullName evidence="8">RAS protein activator like-3</fullName>
    </submittedName>
</protein>
<dbReference type="SUPFAM" id="SSF57716">
    <property type="entry name" value="Glucocorticoid receptor-like (DNA-binding domain)"/>
    <property type="match status" value="1"/>
</dbReference>
<evidence type="ECO:0000256" key="4">
    <source>
        <dbReference type="ARBA" id="ARBA00023125"/>
    </source>
</evidence>
<proteinExistence type="predicted"/>
<keyword evidence="9" id="KW-1185">Reference proteome</keyword>
<name>A0AAE1I0Z5_9NEOP</name>
<keyword evidence="2 5" id="KW-0863">Zinc-finger</keyword>
<reference evidence="8" key="1">
    <citation type="submission" date="2021-07" db="EMBL/GenBank/DDBJ databases">
        <authorList>
            <person name="Catto M.A."/>
            <person name="Jacobson A."/>
            <person name="Kennedy G."/>
            <person name="Labadie P."/>
            <person name="Hunt B.G."/>
            <person name="Srinivasan R."/>
        </authorList>
    </citation>
    <scope>NUCLEOTIDE SEQUENCE</scope>
    <source>
        <strain evidence="8">PL_HMW_Pooled</strain>
        <tissue evidence="8">Head</tissue>
    </source>
</reference>
<feature type="domain" description="THAP-type" evidence="7">
    <location>
        <begin position="1"/>
        <end position="83"/>
    </location>
</feature>
<evidence type="ECO:0000256" key="3">
    <source>
        <dbReference type="ARBA" id="ARBA00022833"/>
    </source>
</evidence>
<dbReference type="PROSITE" id="PS50950">
    <property type="entry name" value="ZF_THAP"/>
    <property type="match status" value="1"/>
</dbReference>
<keyword evidence="4 5" id="KW-0238">DNA-binding</keyword>
<feature type="compositionally biased region" description="Pro residues" evidence="6">
    <location>
        <begin position="195"/>
        <end position="214"/>
    </location>
</feature>
<evidence type="ECO:0000256" key="5">
    <source>
        <dbReference type="PROSITE-ProRule" id="PRU00309"/>
    </source>
</evidence>